<evidence type="ECO:0000256" key="3">
    <source>
        <dbReference type="ARBA" id="ARBA00022824"/>
    </source>
</evidence>
<keyword evidence="8" id="KW-1185">Reference proteome</keyword>
<dbReference type="Pfam" id="PF10261">
    <property type="entry name" value="FIT"/>
    <property type="match status" value="1"/>
</dbReference>
<sequence>MEAWEAPERELVAQEQEGRKVGLGLPLGVMGLSAWMLLMTAMFFHTWFEKFTGLLVAFMGIGVVHFLPRALPALRDVIGMPGF</sequence>
<dbReference type="InterPro" id="IPR019388">
    <property type="entry name" value="FIT"/>
</dbReference>
<dbReference type="EMBL" id="JBHFEH010000052">
    <property type="protein sequence ID" value="KAL2050097.1"/>
    <property type="molecule type" value="Genomic_DNA"/>
</dbReference>
<evidence type="ECO:0000313" key="8">
    <source>
        <dbReference type="Proteomes" id="UP001590951"/>
    </source>
</evidence>
<evidence type="ECO:0000256" key="2">
    <source>
        <dbReference type="ARBA" id="ARBA00022692"/>
    </source>
</evidence>
<name>A0ABR4AWQ1_9LECA</name>
<feature type="transmembrane region" description="Helical" evidence="6">
    <location>
        <begin position="21"/>
        <end position="45"/>
    </location>
</feature>
<evidence type="ECO:0000256" key="5">
    <source>
        <dbReference type="ARBA" id="ARBA00023136"/>
    </source>
</evidence>
<proteinExistence type="predicted"/>
<protein>
    <submittedName>
        <fullName evidence="7">Uncharacterized protein</fullName>
    </submittedName>
</protein>
<keyword evidence="5 6" id="KW-0472">Membrane</keyword>
<dbReference type="Proteomes" id="UP001590951">
    <property type="component" value="Unassembled WGS sequence"/>
</dbReference>
<keyword evidence="3" id="KW-0256">Endoplasmic reticulum</keyword>
<feature type="transmembrane region" description="Helical" evidence="6">
    <location>
        <begin position="51"/>
        <end position="71"/>
    </location>
</feature>
<keyword evidence="2 6" id="KW-0812">Transmembrane</keyword>
<comment type="subcellular location">
    <subcellularLocation>
        <location evidence="1">Endoplasmic reticulum membrane</location>
        <topology evidence="1">Multi-pass membrane protein</topology>
    </subcellularLocation>
</comment>
<evidence type="ECO:0000313" key="7">
    <source>
        <dbReference type="EMBL" id="KAL2050097.1"/>
    </source>
</evidence>
<comment type="caution">
    <text evidence="7">The sequence shown here is derived from an EMBL/GenBank/DDBJ whole genome shotgun (WGS) entry which is preliminary data.</text>
</comment>
<gene>
    <name evidence="7" type="ORF">ABVK25_009600</name>
</gene>
<accession>A0ABR4AWQ1</accession>
<organism evidence="7 8">
    <name type="scientific">Lepraria finkii</name>
    <dbReference type="NCBI Taxonomy" id="1340010"/>
    <lineage>
        <taxon>Eukaryota</taxon>
        <taxon>Fungi</taxon>
        <taxon>Dikarya</taxon>
        <taxon>Ascomycota</taxon>
        <taxon>Pezizomycotina</taxon>
        <taxon>Lecanoromycetes</taxon>
        <taxon>OSLEUM clade</taxon>
        <taxon>Lecanoromycetidae</taxon>
        <taxon>Lecanorales</taxon>
        <taxon>Lecanorineae</taxon>
        <taxon>Stereocaulaceae</taxon>
        <taxon>Lepraria</taxon>
    </lineage>
</organism>
<evidence type="ECO:0000256" key="4">
    <source>
        <dbReference type="ARBA" id="ARBA00022989"/>
    </source>
</evidence>
<evidence type="ECO:0000256" key="1">
    <source>
        <dbReference type="ARBA" id="ARBA00004477"/>
    </source>
</evidence>
<reference evidence="7 8" key="1">
    <citation type="submission" date="2024-09" db="EMBL/GenBank/DDBJ databases">
        <title>Rethinking Asexuality: The Enigmatic Case of Functional Sexual Genes in Lepraria (Stereocaulaceae).</title>
        <authorList>
            <person name="Doellman M."/>
            <person name="Sun Y."/>
            <person name="Barcenas-Pena A."/>
            <person name="Lumbsch H.T."/>
            <person name="Grewe F."/>
        </authorList>
    </citation>
    <scope>NUCLEOTIDE SEQUENCE [LARGE SCALE GENOMIC DNA]</scope>
    <source>
        <strain evidence="7 8">Grewe 0041</strain>
    </source>
</reference>
<evidence type="ECO:0000256" key="6">
    <source>
        <dbReference type="SAM" id="Phobius"/>
    </source>
</evidence>
<keyword evidence="4 6" id="KW-1133">Transmembrane helix</keyword>